<sequence>MRFIYLVLLTLLLIPLNYYVADPEREMQLSVGEENGIYYLVFNPRAYDYVYRNCYVCIERGHGRSCIYDLGGDGYKIYKRLGIIETDTNTPDYRIYVSEKPNKSYLEPIPDEIAEYLSKLNLKIDYITSFRNALIIYAFKDSSIKLPKNLISKLEELPPRAELRRKIAVVVIQPVTEEQGKRAFDIMNKIGREATNGSLRSFCVVTSMLQFVPELVGAYVDGRCLEEKGISERQAIDAIRNVVDESYPLKVIIDYNSTFSKISPLPLERRNNSTPTTSSNHNEIYIIPVLLSLVAIAILARRKRAI</sequence>
<reference evidence="3 5" key="2">
    <citation type="journal article" date="2019" name="Nat. Microbiol.">
        <title>Wide diversity of methane and short-chain alkane metabolisms in uncultured archaea.</title>
        <authorList>
            <person name="Borrel G."/>
            <person name="Adam P.S."/>
            <person name="McKay L.J."/>
            <person name="Chen L.X."/>
            <person name="Sierra-Garcia I.N."/>
            <person name="Sieber C.M."/>
            <person name="Letourneur Q."/>
            <person name="Ghozlane A."/>
            <person name="Andersen G.L."/>
            <person name="Li W.J."/>
            <person name="Hallam S.J."/>
            <person name="Muyzer G."/>
            <person name="de Oliveira V.M."/>
            <person name="Inskeep W.P."/>
            <person name="Banfield J.F."/>
            <person name="Gribaldo S."/>
        </authorList>
    </citation>
    <scope>NUCLEOTIDE SEQUENCE [LARGE SCALE GENOMIC DNA]</scope>
    <source>
        <strain evidence="3">NM4</strain>
    </source>
</reference>
<name>A0A3R9QYR9_9CREN</name>
<dbReference type="EMBL" id="RXII01000101">
    <property type="protein sequence ID" value="RZN59822.1"/>
    <property type="molecule type" value="Genomic_DNA"/>
</dbReference>
<dbReference type="AlphaFoldDB" id="A0A3R9QYR9"/>
<proteinExistence type="predicted"/>
<feature type="transmembrane region" description="Helical" evidence="1">
    <location>
        <begin position="284"/>
        <end position="300"/>
    </location>
</feature>
<dbReference type="Proteomes" id="UP000316217">
    <property type="component" value="Unassembled WGS sequence"/>
</dbReference>
<evidence type="ECO:0000313" key="3">
    <source>
        <dbReference type="EMBL" id="RZN59822.1"/>
    </source>
</evidence>
<accession>A0A3R9QYR9</accession>
<evidence type="ECO:0000313" key="5">
    <source>
        <dbReference type="Proteomes" id="UP000316217"/>
    </source>
</evidence>
<organism evidence="2 4">
    <name type="scientific">Candidatus Methanodesulfokora washburnensis</name>
    <dbReference type="NCBI Taxonomy" id="2478471"/>
    <lineage>
        <taxon>Archaea</taxon>
        <taxon>Thermoproteota</taxon>
        <taxon>Candidatus Korarchaeia</taxon>
        <taxon>Candidatus Korarchaeia incertae sedis</taxon>
        <taxon>Candidatus Methanodesulfokora</taxon>
    </lineage>
</organism>
<evidence type="ECO:0000256" key="1">
    <source>
        <dbReference type="SAM" id="Phobius"/>
    </source>
</evidence>
<evidence type="ECO:0000313" key="4">
    <source>
        <dbReference type="Proteomes" id="UP000277582"/>
    </source>
</evidence>
<evidence type="ECO:0000313" key="2">
    <source>
        <dbReference type="EMBL" id="RSN75296.1"/>
    </source>
</evidence>
<gene>
    <name evidence="2" type="ORF">D6D85_06610</name>
    <name evidence="3" type="ORF">EF810_06510</name>
</gene>
<dbReference type="Proteomes" id="UP000277582">
    <property type="component" value="Unassembled WGS sequence"/>
</dbReference>
<keyword evidence="4" id="KW-1185">Reference proteome</keyword>
<protein>
    <submittedName>
        <fullName evidence="2">Uncharacterized protein</fullName>
    </submittedName>
</protein>
<keyword evidence="1" id="KW-0472">Membrane</keyword>
<comment type="caution">
    <text evidence="2">The sequence shown here is derived from an EMBL/GenBank/DDBJ whole genome shotgun (WGS) entry which is preliminary data.</text>
</comment>
<dbReference type="EMBL" id="RCOS01000076">
    <property type="protein sequence ID" value="RSN75296.1"/>
    <property type="molecule type" value="Genomic_DNA"/>
</dbReference>
<reference evidence="2 4" key="1">
    <citation type="submission" date="2018-10" db="EMBL/GenBank/DDBJ databases">
        <title>Co-occurring genomic capacity for anaerobic methane metabolism and dissimilatory sulfite reduction discovered in the Korarchaeota.</title>
        <authorList>
            <person name="Mckay L.J."/>
            <person name="Dlakic M."/>
            <person name="Fields M.W."/>
            <person name="Delmont T.O."/>
            <person name="Eren A.M."/>
            <person name="Jay Z.J."/>
            <person name="Klingelsmith K.B."/>
            <person name="Rusch D.B."/>
            <person name="Inskeep W.P."/>
        </authorList>
    </citation>
    <scope>NUCLEOTIDE SEQUENCE [LARGE SCALE GENOMIC DNA]</scope>
    <source>
        <strain evidence="2 4">MDKW</strain>
    </source>
</reference>
<dbReference type="RefSeq" id="WP_125671234.1">
    <property type="nucleotide sequence ID" value="NZ_RCOS01000076.1"/>
</dbReference>
<keyword evidence="1" id="KW-0812">Transmembrane</keyword>
<keyword evidence="1" id="KW-1133">Transmembrane helix</keyword>